<feature type="region of interest" description="Disordered" evidence="2">
    <location>
        <begin position="147"/>
        <end position="166"/>
    </location>
</feature>
<name>A0A1R1XTX1_9FUNG</name>
<sequence length="536" mass="60489">MSFFGKNENGSSWGGMLKQALSQVESKLDKVLEFQPEDPSKQPQNRNNVESKRNDRSRLAKSSISNLRAQSTSKSNSASTQGFSRQSSSNNSNVSNSRNNTSDNNSTPKTNTKAKLEIENSDFPDTIMLSKSEVIGSFDDTQLNKSEISAKSHSRTSSFASLKQKKKQSENSDVSDLFAVFGLEGANNDVSGNESTKTPKAEIIKNSNNNSDFNSNLPKNNVDFLSNDQIFEGKSFSSIEKSSSLNPSVLSLSQTLKKSSSEVFSSPQRSLKIKSEEMNASKSNRNSSDSRDSSSSKNDAKIQSLLFKYNELAKSNNDYRKKYEDLLEKMSSDLSKKKPTNIDALNKRYRIVEKELFASKENIKSVKSALDVSDMENEKLNREITRLQRGLIAKSEELKKERIKFSELESQIDKLKNDMSQTQQKNLNLEKHLLLTEEENRNRESQSIDQNRAEKESYAILQNHLENLKIENSDVLEKVKHLELENKRLNDIATTLSKNNEKASIDDSSDKDKKYESKNIENSNDFLESNVTLELF</sequence>
<feature type="compositionally biased region" description="Low complexity" evidence="2">
    <location>
        <begin position="87"/>
        <end position="106"/>
    </location>
</feature>
<dbReference type="AlphaFoldDB" id="A0A1R1XTX1"/>
<feature type="region of interest" description="Disordered" evidence="2">
    <location>
        <begin position="29"/>
        <end position="119"/>
    </location>
</feature>
<feature type="region of interest" description="Disordered" evidence="2">
    <location>
        <begin position="500"/>
        <end position="520"/>
    </location>
</feature>
<evidence type="ECO:0000313" key="3">
    <source>
        <dbReference type="EMBL" id="OMJ17999.1"/>
    </source>
</evidence>
<feature type="compositionally biased region" description="Basic and acidic residues" evidence="2">
    <location>
        <begin position="500"/>
        <end position="519"/>
    </location>
</feature>
<evidence type="ECO:0000313" key="4">
    <source>
        <dbReference type="Proteomes" id="UP000187429"/>
    </source>
</evidence>
<gene>
    <name evidence="3" type="ORF">AYI69_g7202</name>
</gene>
<keyword evidence="4" id="KW-1185">Reference proteome</keyword>
<comment type="caution">
    <text evidence="3">The sequence shown here is derived from an EMBL/GenBank/DDBJ whole genome shotgun (WGS) entry which is preliminary data.</text>
</comment>
<feature type="region of interest" description="Disordered" evidence="2">
    <location>
        <begin position="261"/>
        <end position="297"/>
    </location>
</feature>
<dbReference type="EMBL" id="LSSM01003405">
    <property type="protein sequence ID" value="OMJ17999.1"/>
    <property type="molecule type" value="Genomic_DNA"/>
</dbReference>
<feature type="compositionally biased region" description="Polar residues" evidence="2">
    <location>
        <begin position="147"/>
        <end position="161"/>
    </location>
</feature>
<dbReference type="Proteomes" id="UP000187429">
    <property type="component" value="Unassembled WGS sequence"/>
</dbReference>
<feature type="compositionally biased region" description="Polar residues" evidence="2">
    <location>
        <begin position="60"/>
        <end position="86"/>
    </location>
</feature>
<feature type="compositionally biased region" description="Basic and acidic residues" evidence="2">
    <location>
        <begin position="288"/>
        <end position="297"/>
    </location>
</feature>
<protein>
    <submittedName>
        <fullName evidence="3">Uncharacterized protein</fullName>
    </submittedName>
</protein>
<feature type="coiled-coil region" evidence="1">
    <location>
        <begin position="377"/>
        <end position="499"/>
    </location>
</feature>
<keyword evidence="1" id="KW-0175">Coiled coil</keyword>
<feature type="compositionally biased region" description="Basic and acidic residues" evidence="2">
    <location>
        <begin position="49"/>
        <end position="58"/>
    </location>
</feature>
<evidence type="ECO:0000256" key="2">
    <source>
        <dbReference type="SAM" id="MobiDB-lite"/>
    </source>
</evidence>
<accession>A0A1R1XTX1</accession>
<evidence type="ECO:0000256" key="1">
    <source>
        <dbReference type="SAM" id="Coils"/>
    </source>
</evidence>
<dbReference type="OrthoDB" id="5648134at2759"/>
<organism evidence="3 4">
    <name type="scientific">Smittium culicis</name>
    <dbReference type="NCBI Taxonomy" id="133412"/>
    <lineage>
        <taxon>Eukaryota</taxon>
        <taxon>Fungi</taxon>
        <taxon>Fungi incertae sedis</taxon>
        <taxon>Zoopagomycota</taxon>
        <taxon>Kickxellomycotina</taxon>
        <taxon>Harpellomycetes</taxon>
        <taxon>Harpellales</taxon>
        <taxon>Legeriomycetaceae</taxon>
        <taxon>Smittium</taxon>
    </lineage>
</organism>
<proteinExistence type="predicted"/>
<reference evidence="4" key="1">
    <citation type="submission" date="2017-01" db="EMBL/GenBank/DDBJ databases">
        <authorList>
            <person name="Wang Y."/>
            <person name="White M."/>
            <person name="Kvist S."/>
            <person name="Moncalvo J.-M."/>
        </authorList>
    </citation>
    <scope>NUCLEOTIDE SEQUENCE [LARGE SCALE GENOMIC DNA]</scope>
    <source>
        <strain evidence="4">ID-206-W2</strain>
    </source>
</reference>